<gene>
    <name evidence="1" type="ORF">EEDITHA_LOCUS16415</name>
</gene>
<comment type="caution">
    <text evidence="1">The sequence shown here is derived from an EMBL/GenBank/DDBJ whole genome shotgun (WGS) entry which is preliminary data.</text>
</comment>
<dbReference type="PANTHER" id="PTHR47326">
    <property type="entry name" value="TRANSPOSABLE ELEMENT TC3 TRANSPOSASE-LIKE PROTEIN"/>
    <property type="match status" value="1"/>
</dbReference>
<dbReference type="EMBL" id="CAKOGL010000024">
    <property type="protein sequence ID" value="CAH2101682.1"/>
    <property type="molecule type" value="Genomic_DNA"/>
</dbReference>
<organism evidence="1 2">
    <name type="scientific">Euphydryas editha</name>
    <name type="common">Edith's checkerspot</name>
    <dbReference type="NCBI Taxonomy" id="104508"/>
    <lineage>
        <taxon>Eukaryota</taxon>
        <taxon>Metazoa</taxon>
        <taxon>Ecdysozoa</taxon>
        <taxon>Arthropoda</taxon>
        <taxon>Hexapoda</taxon>
        <taxon>Insecta</taxon>
        <taxon>Pterygota</taxon>
        <taxon>Neoptera</taxon>
        <taxon>Endopterygota</taxon>
        <taxon>Lepidoptera</taxon>
        <taxon>Glossata</taxon>
        <taxon>Ditrysia</taxon>
        <taxon>Papilionoidea</taxon>
        <taxon>Nymphalidae</taxon>
        <taxon>Nymphalinae</taxon>
        <taxon>Euphydryas</taxon>
    </lineage>
</organism>
<proteinExistence type="predicted"/>
<keyword evidence="2" id="KW-1185">Reference proteome</keyword>
<accession>A0AAU9URB7</accession>
<dbReference type="Proteomes" id="UP001153954">
    <property type="component" value="Unassembled WGS sequence"/>
</dbReference>
<sequence>MEEESGLFADASLLLEEKVYKTSVTSVEDLRERIFAAGREIKEAGHAQRIKQSFIIRCRACIRARGGHFEHLL</sequence>
<dbReference type="PANTHER" id="PTHR47326:SF1">
    <property type="entry name" value="HTH PSQ-TYPE DOMAIN-CONTAINING PROTEIN"/>
    <property type="match status" value="1"/>
</dbReference>
<dbReference type="Gene3D" id="3.30.420.10">
    <property type="entry name" value="Ribonuclease H-like superfamily/Ribonuclease H"/>
    <property type="match status" value="1"/>
</dbReference>
<reference evidence="1" key="1">
    <citation type="submission" date="2022-03" db="EMBL/GenBank/DDBJ databases">
        <authorList>
            <person name="Tunstrom K."/>
        </authorList>
    </citation>
    <scope>NUCLEOTIDE SEQUENCE</scope>
</reference>
<dbReference type="InterPro" id="IPR036397">
    <property type="entry name" value="RNaseH_sf"/>
</dbReference>
<name>A0AAU9URB7_EUPED</name>
<evidence type="ECO:0000313" key="2">
    <source>
        <dbReference type="Proteomes" id="UP001153954"/>
    </source>
</evidence>
<evidence type="ECO:0000313" key="1">
    <source>
        <dbReference type="EMBL" id="CAH2101682.1"/>
    </source>
</evidence>
<dbReference type="GO" id="GO:0003676">
    <property type="term" value="F:nucleic acid binding"/>
    <property type="evidence" value="ECO:0007669"/>
    <property type="project" value="InterPro"/>
</dbReference>
<protein>
    <submittedName>
        <fullName evidence="1">Uncharacterized protein</fullName>
    </submittedName>
</protein>
<dbReference type="AlphaFoldDB" id="A0AAU9URB7"/>